<feature type="compositionally biased region" description="Low complexity" evidence="1">
    <location>
        <begin position="679"/>
        <end position="689"/>
    </location>
</feature>
<name>A0AAN7CC35_9PEZI</name>
<feature type="region of interest" description="Disordered" evidence="1">
    <location>
        <begin position="665"/>
        <end position="692"/>
    </location>
</feature>
<accession>A0AAN7CC35</accession>
<evidence type="ECO:0000256" key="1">
    <source>
        <dbReference type="SAM" id="MobiDB-lite"/>
    </source>
</evidence>
<comment type="caution">
    <text evidence="2">The sequence shown here is derived from an EMBL/GenBank/DDBJ whole genome shotgun (WGS) entry which is preliminary data.</text>
</comment>
<sequence length="761" mass="84952">RHADPDWCHRFLEHTVRVRAETLALVTCLDLRRFTAITSDFPLYSGYKSFSEAIRSLPASFPLLRCILLNGHLGLETQALVDSLASERALPPNLNPPLLLSIPQCQGELSPSFFASPYLRNLVYLDVSDMPGSMKTSLVQRKLSPTNLPSLRILKAQGREMDDRIAILLFTVFKEQLWSVDLSRNKLTDGVFDDMHEFSFPAQSSRAGDSAVEGRLSYSSEGSTSFGKFCFVNESDWSTEFSHPHRYLADAPFYTTHEHACPKPSLHTRLNGRAKIRPDSADAIKRMFSGDLGSHSPPLEHLHELDICRDHQGITHLHLNDNNISAAGLSRMIRSSPGQLQHLECDSMSFKLPRAAPSCWLSRARLSGILGSAHVFRPLFSANLQVLHIHHSLVTQLLSLELDDLSTMANLWVAETRLLPRSELAYPEAFVPDMNPRLQCLVLTRIPRYSTGPLIDKLIKFLKLVSIQERAIQEVRATTSRRGPATLLGLRHIRLEFDPDPSEELGDDSDSELMLDPAAVMGNSSKEFSFFGDSHWVPSPSTTAQPPLSTLPRETQSPASRSKVNQSARPESPQAPSPAGAEPSPEPSHLTYTWPWNGQTFTLPIWIGSNDPNNHTPAVAEYMRLLRAHPDLQTDPVPASPCHVAAGVPAGSYIFSAAWDAILVPPSPSSTPTRRRRSSSTSGSSLPKPTRAELRGMRDVVAAIKGYRAQTRRAYEQVRREARLKGEEEVKLGEPHFHWMGRLEVLVEDPMARYHASRYWR</sequence>
<evidence type="ECO:0000313" key="3">
    <source>
        <dbReference type="Proteomes" id="UP001303760"/>
    </source>
</evidence>
<protein>
    <submittedName>
        <fullName evidence="2">Uncharacterized protein</fullName>
    </submittedName>
</protein>
<feature type="region of interest" description="Disordered" evidence="1">
    <location>
        <begin position="537"/>
        <end position="593"/>
    </location>
</feature>
<dbReference type="Proteomes" id="UP001303760">
    <property type="component" value="Unassembled WGS sequence"/>
</dbReference>
<proteinExistence type="predicted"/>
<dbReference type="SUPFAM" id="SSF52047">
    <property type="entry name" value="RNI-like"/>
    <property type="match status" value="1"/>
</dbReference>
<reference evidence="2" key="2">
    <citation type="submission" date="2023-05" db="EMBL/GenBank/DDBJ databases">
        <authorList>
            <consortium name="Lawrence Berkeley National Laboratory"/>
            <person name="Steindorff A."/>
            <person name="Hensen N."/>
            <person name="Bonometti L."/>
            <person name="Westerberg I."/>
            <person name="Brannstrom I.O."/>
            <person name="Guillou S."/>
            <person name="Cros-Aarteil S."/>
            <person name="Calhoun S."/>
            <person name="Haridas S."/>
            <person name="Kuo A."/>
            <person name="Mondo S."/>
            <person name="Pangilinan J."/>
            <person name="Riley R."/>
            <person name="Labutti K."/>
            <person name="Andreopoulos B."/>
            <person name="Lipzen A."/>
            <person name="Chen C."/>
            <person name="Yanf M."/>
            <person name="Daum C."/>
            <person name="Ng V."/>
            <person name="Clum A."/>
            <person name="Ohm R."/>
            <person name="Martin F."/>
            <person name="Silar P."/>
            <person name="Natvig D."/>
            <person name="Lalanne C."/>
            <person name="Gautier V."/>
            <person name="Ament-Velasquez S.L."/>
            <person name="Kruys A."/>
            <person name="Hutchinson M.I."/>
            <person name="Powell A.J."/>
            <person name="Barry K."/>
            <person name="Miller A.N."/>
            <person name="Grigoriev I.V."/>
            <person name="Debuchy R."/>
            <person name="Gladieux P."/>
            <person name="Thoren M.H."/>
            <person name="Johannesson H."/>
        </authorList>
    </citation>
    <scope>NUCLEOTIDE SEQUENCE</scope>
    <source>
        <strain evidence="2">CBS 532.94</strain>
    </source>
</reference>
<organism evidence="2 3">
    <name type="scientific">Achaetomium macrosporum</name>
    <dbReference type="NCBI Taxonomy" id="79813"/>
    <lineage>
        <taxon>Eukaryota</taxon>
        <taxon>Fungi</taxon>
        <taxon>Dikarya</taxon>
        <taxon>Ascomycota</taxon>
        <taxon>Pezizomycotina</taxon>
        <taxon>Sordariomycetes</taxon>
        <taxon>Sordariomycetidae</taxon>
        <taxon>Sordariales</taxon>
        <taxon>Chaetomiaceae</taxon>
        <taxon>Achaetomium</taxon>
    </lineage>
</organism>
<dbReference type="AlphaFoldDB" id="A0AAN7CC35"/>
<keyword evidence="3" id="KW-1185">Reference proteome</keyword>
<feature type="compositionally biased region" description="Low complexity" evidence="1">
    <location>
        <begin position="570"/>
        <end position="583"/>
    </location>
</feature>
<feature type="non-terminal residue" evidence="2">
    <location>
        <position position="1"/>
    </location>
</feature>
<reference evidence="2" key="1">
    <citation type="journal article" date="2023" name="Mol. Phylogenet. Evol.">
        <title>Genome-scale phylogeny and comparative genomics of the fungal order Sordariales.</title>
        <authorList>
            <person name="Hensen N."/>
            <person name="Bonometti L."/>
            <person name="Westerberg I."/>
            <person name="Brannstrom I.O."/>
            <person name="Guillou S."/>
            <person name="Cros-Aarteil S."/>
            <person name="Calhoun S."/>
            <person name="Haridas S."/>
            <person name="Kuo A."/>
            <person name="Mondo S."/>
            <person name="Pangilinan J."/>
            <person name="Riley R."/>
            <person name="LaButti K."/>
            <person name="Andreopoulos B."/>
            <person name="Lipzen A."/>
            <person name="Chen C."/>
            <person name="Yan M."/>
            <person name="Daum C."/>
            <person name="Ng V."/>
            <person name="Clum A."/>
            <person name="Steindorff A."/>
            <person name="Ohm R.A."/>
            <person name="Martin F."/>
            <person name="Silar P."/>
            <person name="Natvig D.O."/>
            <person name="Lalanne C."/>
            <person name="Gautier V."/>
            <person name="Ament-Velasquez S.L."/>
            <person name="Kruys A."/>
            <person name="Hutchinson M.I."/>
            <person name="Powell A.J."/>
            <person name="Barry K."/>
            <person name="Miller A.N."/>
            <person name="Grigoriev I.V."/>
            <person name="Debuchy R."/>
            <person name="Gladieux P."/>
            <person name="Hiltunen Thoren M."/>
            <person name="Johannesson H."/>
        </authorList>
    </citation>
    <scope>NUCLEOTIDE SEQUENCE</scope>
    <source>
        <strain evidence="2">CBS 532.94</strain>
    </source>
</reference>
<dbReference type="EMBL" id="MU860070">
    <property type="protein sequence ID" value="KAK4239205.1"/>
    <property type="molecule type" value="Genomic_DNA"/>
</dbReference>
<feature type="compositionally biased region" description="Polar residues" evidence="1">
    <location>
        <begin position="539"/>
        <end position="569"/>
    </location>
</feature>
<gene>
    <name evidence="2" type="ORF">C8A03DRAFT_14398</name>
</gene>
<evidence type="ECO:0000313" key="2">
    <source>
        <dbReference type="EMBL" id="KAK4239205.1"/>
    </source>
</evidence>